<gene>
    <name evidence="1" type="ORF">BECKFM1743B_GA0114221_102266</name>
</gene>
<accession>A0A450W547</accession>
<name>A0A450W547_9GAMM</name>
<proteinExistence type="predicted"/>
<sequence length="41" mass="4511">MLLKIDRIRAHPAGLPTTTTIIPGKQRERVHSQNMTSALTG</sequence>
<evidence type="ECO:0000313" key="1">
    <source>
        <dbReference type="EMBL" id="VFK12177.1"/>
    </source>
</evidence>
<protein>
    <submittedName>
        <fullName evidence="1">Uncharacterized protein</fullName>
    </submittedName>
</protein>
<organism evidence="1">
    <name type="scientific">Candidatus Kentrum sp. FM</name>
    <dbReference type="NCBI Taxonomy" id="2126340"/>
    <lineage>
        <taxon>Bacteria</taxon>
        <taxon>Pseudomonadati</taxon>
        <taxon>Pseudomonadota</taxon>
        <taxon>Gammaproteobacteria</taxon>
        <taxon>Candidatus Kentrum</taxon>
    </lineage>
</organism>
<reference evidence="1" key="1">
    <citation type="submission" date="2019-02" db="EMBL/GenBank/DDBJ databases">
        <authorList>
            <person name="Gruber-Vodicka R. H."/>
            <person name="Seah K. B. B."/>
        </authorList>
    </citation>
    <scope>NUCLEOTIDE SEQUENCE</scope>
    <source>
        <strain evidence="1">BECK_BZ164</strain>
    </source>
</reference>
<dbReference type="EMBL" id="CAADFL010000226">
    <property type="protein sequence ID" value="VFK12177.1"/>
    <property type="molecule type" value="Genomic_DNA"/>
</dbReference>
<dbReference type="AlphaFoldDB" id="A0A450W547"/>